<evidence type="ECO:0000256" key="1">
    <source>
        <dbReference type="SAM" id="MobiDB-lite"/>
    </source>
</evidence>
<feature type="compositionally biased region" description="Acidic residues" evidence="1">
    <location>
        <begin position="30"/>
        <end position="47"/>
    </location>
</feature>
<name>A0ABS5EJH7_9PROT</name>
<dbReference type="RefSeq" id="WP_211869849.1">
    <property type="nucleotide sequence ID" value="NZ_JAAEDI010000016.1"/>
</dbReference>
<dbReference type="EMBL" id="JAAEDI010000016">
    <property type="protein sequence ID" value="MBR0651183.1"/>
    <property type="molecule type" value="Genomic_DNA"/>
</dbReference>
<evidence type="ECO:0000313" key="3">
    <source>
        <dbReference type="Proteomes" id="UP000698752"/>
    </source>
</evidence>
<dbReference type="Proteomes" id="UP000698752">
    <property type="component" value="Unassembled WGS sequence"/>
</dbReference>
<evidence type="ECO:0000313" key="2">
    <source>
        <dbReference type="EMBL" id="MBR0651183.1"/>
    </source>
</evidence>
<protein>
    <submittedName>
        <fullName evidence="2">Uncharacterized protein</fullName>
    </submittedName>
</protein>
<proteinExistence type="predicted"/>
<keyword evidence="3" id="KW-1185">Reference proteome</keyword>
<gene>
    <name evidence="2" type="ORF">GXW78_16035</name>
</gene>
<accession>A0ABS5EJH7</accession>
<organism evidence="2 3">
    <name type="scientific">Neoroseomonas terrae</name>
    <dbReference type="NCBI Taxonomy" id="424799"/>
    <lineage>
        <taxon>Bacteria</taxon>
        <taxon>Pseudomonadati</taxon>
        <taxon>Pseudomonadota</taxon>
        <taxon>Alphaproteobacteria</taxon>
        <taxon>Acetobacterales</taxon>
        <taxon>Acetobacteraceae</taxon>
        <taxon>Neoroseomonas</taxon>
    </lineage>
</organism>
<sequence>MTRPRFHLSRRRRQRIEALVAHLVDLLDAVDGDPDMEPETDEDDGEEASLQPVPRRVRCFRRIRHVTLADYAR</sequence>
<comment type="caution">
    <text evidence="2">The sequence shown here is derived from an EMBL/GenBank/DDBJ whole genome shotgun (WGS) entry which is preliminary data.</text>
</comment>
<reference evidence="3" key="1">
    <citation type="journal article" date="2021" name="Syst. Appl. Microbiol.">
        <title>Roseomonas hellenica sp. nov., isolated from roots of wild-growing Alkanna tinctoria.</title>
        <authorList>
            <person name="Rat A."/>
            <person name="Naranjo H.D."/>
            <person name="Lebbe L."/>
            <person name="Cnockaert M."/>
            <person name="Krigas N."/>
            <person name="Grigoriadou K."/>
            <person name="Maloupa E."/>
            <person name="Willems A."/>
        </authorList>
    </citation>
    <scope>NUCLEOTIDE SEQUENCE [LARGE SCALE GENOMIC DNA]</scope>
    <source>
        <strain evidence="3">LMG 31159</strain>
    </source>
</reference>
<feature type="region of interest" description="Disordered" evidence="1">
    <location>
        <begin position="30"/>
        <end position="51"/>
    </location>
</feature>